<protein>
    <recommendedName>
        <fullName evidence="4">Choice-of-anchor D domain-containing protein</fullName>
    </recommendedName>
</protein>
<evidence type="ECO:0000313" key="3">
    <source>
        <dbReference type="Proteomes" id="UP001354971"/>
    </source>
</evidence>
<gene>
    <name evidence="2" type="ORF">V0U79_11815</name>
</gene>
<reference evidence="2 3" key="1">
    <citation type="submission" date="2024-01" db="EMBL/GenBank/DDBJ databases">
        <title>Hyphobacterium bacterium isolated from marine sediment.</title>
        <authorList>
            <person name="Zhao S."/>
        </authorList>
    </citation>
    <scope>NUCLEOTIDE SEQUENCE [LARGE SCALE GENOMIC DNA]</scope>
    <source>
        <strain evidence="3">HN65</strain>
    </source>
</reference>
<keyword evidence="3" id="KW-1185">Reference proteome</keyword>
<evidence type="ECO:0000256" key="1">
    <source>
        <dbReference type="SAM" id="SignalP"/>
    </source>
</evidence>
<name>A0ABU7LTT4_9PROT</name>
<feature type="signal peptide" evidence="1">
    <location>
        <begin position="1"/>
        <end position="23"/>
    </location>
</feature>
<feature type="chain" id="PRO_5045922719" description="Choice-of-anchor D domain-containing protein" evidence="1">
    <location>
        <begin position="24"/>
        <end position="570"/>
    </location>
</feature>
<keyword evidence="1" id="KW-0732">Signal</keyword>
<proteinExistence type="predicted"/>
<dbReference type="EMBL" id="JAZDRP010000008">
    <property type="protein sequence ID" value="MEE2527056.1"/>
    <property type="molecule type" value="Genomic_DNA"/>
</dbReference>
<sequence>MRRRSLFAAMAALFLGLSGAAQAAPEIAASVLPNGRSVAVGSPATAYAVIANTGDQTATGCSISLAGHNQAPATLTYQTADANLQLTGSANTPVDIAASTNQFFVISVTPTSAYSGPVALNYACNNATALGQPGVNDLQLVAETGGTVTDILSVSLTPSNDGVARIATVGGSQVMTIAAVFPGPGSATANIRVTPEVTGFDATVANLEICETDSGGTCLGARAANVDTTFTQGTVKFFAIYVTSPGQGGIPLYPDLTRVRAVFSDQPTPPLPGVDAPQANEPVRSITSSALTAPAPANADTSGAGFYRFRIRDMINDPTGSYMDYGELVVLPDGTAVGAMTIIEGATPYRQVFTLSDGAFDPNASSGPIFGGTLNLLQTPDGDAGLSAPFTMTYSPATGMLGQFNGNNAASLPGVDAPFFLKRSQLAFTGLMMSQVFLPVALLTTAQLSGTYNAVDPLTLAAIGDLVMTTNLLTATLVLGGQSCNLEGSYQLQQLVSAVVLTSLVVTGCALNGNFGAVGVLDTVTQSDYIRLQLYVYNQLVGFMLLATLRRSAQDYGEPGAYVFIQPETN</sequence>
<accession>A0ABU7LTT4</accession>
<dbReference type="RefSeq" id="WP_330199720.1">
    <property type="nucleotide sequence ID" value="NZ_JAZDRP010000008.1"/>
</dbReference>
<dbReference type="Proteomes" id="UP001354971">
    <property type="component" value="Unassembled WGS sequence"/>
</dbReference>
<comment type="caution">
    <text evidence="2">The sequence shown here is derived from an EMBL/GenBank/DDBJ whole genome shotgun (WGS) entry which is preliminary data.</text>
</comment>
<evidence type="ECO:0000313" key="2">
    <source>
        <dbReference type="EMBL" id="MEE2527056.1"/>
    </source>
</evidence>
<evidence type="ECO:0008006" key="4">
    <source>
        <dbReference type="Google" id="ProtNLM"/>
    </source>
</evidence>
<organism evidence="2 3">
    <name type="scientific">Hyphobacterium lacteum</name>
    <dbReference type="NCBI Taxonomy" id="3116575"/>
    <lineage>
        <taxon>Bacteria</taxon>
        <taxon>Pseudomonadati</taxon>
        <taxon>Pseudomonadota</taxon>
        <taxon>Alphaproteobacteria</taxon>
        <taxon>Maricaulales</taxon>
        <taxon>Maricaulaceae</taxon>
        <taxon>Hyphobacterium</taxon>
    </lineage>
</organism>